<dbReference type="RefSeq" id="WP_369454678.1">
    <property type="nucleotide sequence ID" value="NZ_JBGCUO010000001.1"/>
</dbReference>
<sequence length="147" mass="16969">MSWDCWGQRKPLTPDWRARVWQLLPAVAAALAVLDSSLHALIKAVLLLAVVLLLRREWRRHDPAVALWLWPQALLVETASGRRQRYAAPFFARHWPGCVVVGRRQLLFRHSMDDDSWRCLQAVLHLNGGAPPAWFRRGRNREPESNP</sequence>
<gene>
    <name evidence="2" type="ORF">AB5I84_04580</name>
</gene>
<dbReference type="EMBL" id="JBGCUO010000001">
    <property type="protein sequence ID" value="MEY1661421.1"/>
    <property type="molecule type" value="Genomic_DNA"/>
</dbReference>
<proteinExistence type="predicted"/>
<protein>
    <recommendedName>
        <fullName evidence="4">Toxin CptA</fullName>
    </recommendedName>
</protein>
<keyword evidence="1" id="KW-0812">Transmembrane</keyword>
<evidence type="ECO:0000313" key="3">
    <source>
        <dbReference type="Proteomes" id="UP001562065"/>
    </source>
</evidence>
<accession>A0ABV4AHC8</accession>
<keyword evidence="1" id="KW-1133">Transmembrane helix</keyword>
<evidence type="ECO:0000313" key="2">
    <source>
        <dbReference type="EMBL" id="MEY1661421.1"/>
    </source>
</evidence>
<organism evidence="2 3">
    <name type="scientific">Isoalcanivorax beigongshangi</name>
    <dbReference type="NCBI Taxonomy" id="3238810"/>
    <lineage>
        <taxon>Bacteria</taxon>
        <taxon>Pseudomonadati</taxon>
        <taxon>Pseudomonadota</taxon>
        <taxon>Gammaproteobacteria</taxon>
        <taxon>Oceanospirillales</taxon>
        <taxon>Alcanivoracaceae</taxon>
        <taxon>Isoalcanivorax</taxon>
    </lineage>
</organism>
<evidence type="ECO:0008006" key="4">
    <source>
        <dbReference type="Google" id="ProtNLM"/>
    </source>
</evidence>
<keyword evidence="3" id="KW-1185">Reference proteome</keyword>
<evidence type="ECO:0000256" key="1">
    <source>
        <dbReference type="SAM" id="Phobius"/>
    </source>
</evidence>
<name>A0ABV4AHC8_9GAMM</name>
<reference evidence="2 3" key="1">
    <citation type="submission" date="2024-07" db="EMBL/GenBank/DDBJ databases">
        <authorList>
            <person name="Ren Q."/>
        </authorList>
    </citation>
    <scope>NUCLEOTIDE SEQUENCE [LARGE SCALE GENOMIC DNA]</scope>
    <source>
        <strain evidence="2 3">REN37</strain>
    </source>
</reference>
<feature type="transmembrane region" description="Helical" evidence="1">
    <location>
        <begin position="20"/>
        <end position="53"/>
    </location>
</feature>
<dbReference type="Proteomes" id="UP001562065">
    <property type="component" value="Unassembled WGS sequence"/>
</dbReference>
<comment type="caution">
    <text evidence="2">The sequence shown here is derived from an EMBL/GenBank/DDBJ whole genome shotgun (WGS) entry which is preliminary data.</text>
</comment>
<keyword evidence="1" id="KW-0472">Membrane</keyword>